<protein>
    <submittedName>
        <fullName evidence="3">Putative flap endonuclease-1-like 5' DNA nuclease</fullName>
    </submittedName>
</protein>
<dbReference type="AlphaFoldDB" id="A0A316GKA4"/>
<keyword evidence="3" id="KW-0255">Endonuclease</keyword>
<dbReference type="Gene3D" id="1.10.150.20">
    <property type="entry name" value="5' to 3' exonuclease, C-terminal subdomain"/>
    <property type="match status" value="1"/>
</dbReference>
<dbReference type="RefSeq" id="WP_109667274.1">
    <property type="nucleotide sequence ID" value="NZ_QGGW01000003.1"/>
</dbReference>
<dbReference type="Proteomes" id="UP000245708">
    <property type="component" value="Unassembled WGS sequence"/>
</dbReference>
<keyword evidence="2" id="KW-0472">Membrane</keyword>
<organism evidence="3 4">
    <name type="scientific">Roseicyclus mahoneyensis</name>
    <dbReference type="NCBI Taxonomy" id="164332"/>
    <lineage>
        <taxon>Bacteria</taxon>
        <taxon>Pseudomonadati</taxon>
        <taxon>Pseudomonadota</taxon>
        <taxon>Alphaproteobacteria</taxon>
        <taxon>Rhodobacterales</taxon>
        <taxon>Roseobacteraceae</taxon>
        <taxon>Roseicyclus</taxon>
    </lineage>
</organism>
<gene>
    <name evidence="3" type="ORF">C7455_103266</name>
</gene>
<dbReference type="OrthoDB" id="9807941at2"/>
<feature type="transmembrane region" description="Helical" evidence="2">
    <location>
        <begin position="12"/>
        <end position="33"/>
    </location>
</feature>
<evidence type="ECO:0000256" key="1">
    <source>
        <dbReference type="SAM" id="MobiDB-lite"/>
    </source>
</evidence>
<comment type="caution">
    <text evidence="3">The sequence shown here is derived from an EMBL/GenBank/DDBJ whole genome shotgun (WGS) entry which is preliminary data.</text>
</comment>
<dbReference type="GO" id="GO:0004519">
    <property type="term" value="F:endonuclease activity"/>
    <property type="evidence" value="ECO:0007669"/>
    <property type="project" value="UniProtKB-KW"/>
</dbReference>
<keyword evidence="2" id="KW-1133">Transmembrane helix</keyword>
<feature type="transmembrane region" description="Helical" evidence="2">
    <location>
        <begin position="40"/>
        <end position="60"/>
    </location>
</feature>
<accession>A0A316GKA4</accession>
<feature type="region of interest" description="Disordered" evidence="1">
    <location>
        <begin position="85"/>
        <end position="146"/>
    </location>
</feature>
<reference evidence="3 4" key="1">
    <citation type="submission" date="2018-05" db="EMBL/GenBank/DDBJ databases">
        <title>Genomic Encyclopedia of Type Strains, Phase IV (KMG-IV): sequencing the most valuable type-strain genomes for metagenomic binning, comparative biology and taxonomic classification.</title>
        <authorList>
            <person name="Goeker M."/>
        </authorList>
    </citation>
    <scope>NUCLEOTIDE SEQUENCE [LARGE SCALE GENOMIC DNA]</scope>
    <source>
        <strain evidence="3 4">DSM 16097</strain>
    </source>
</reference>
<proteinExistence type="predicted"/>
<keyword evidence="3" id="KW-0378">Hydrolase</keyword>
<keyword evidence="2" id="KW-0812">Transmembrane</keyword>
<feature type="compositionally biased region" description="Low complexity" evidence="1">
    <location>
        <begin position="88"/>
        <end position="129"/>
    </location>
</feature>
<evidence type="ECO:0000313" key="4">
    <source>
        <dbReference type="Proteomes" id="UP000245708"/>
    </source>
</evidence>
<dbReference type="EMBL" id="QGGW01000003">
    <property type="protein sequence ID" value="PWK61066.1"/>
    <property type="molecule type" value="Genomic_DNA"/>
</dbReference>
<evidence type="ECO:0000313" key="3">
    <source>
        <dbReference type="EMBL" id="PWK61066.1"/>
    </source>
</evidence>
<evidence type="ECO:0000256" key="2">
    <source>
        <dbReference type="SAM" id="Phobius"/>
    </source>
</evidence>
<sequence length="229" mass="23333">MNSTPSGLINLAIVWGVASAAGFAGMAALMLLGDWTLLQALFAAAIIFFILGVVLSLMFLSPLPGPVPAGSAGWGGKTTEVSKAAHGAAATPAAAPKEAAPAAEAVTTETATAAAAPEPVAAPSSAPAEVTDAVGTRPAALDGPRAGGADDLKRIKGIGPKLEQLCHRLGFYHFDQIAAWTPAEVAWVDENLEGFKGRVTRDTWVAQARVLAAGGDTEFSRKVDDGDVY</sequence>
<keyword evidence="4" id="KW-1185">Reference proteome</keyword>
<name>A0A316GKA4_9RHOB</name>
<keyword evidence="3" id="KW-0540">Nuclease</keyword>